<evidence type="ECO:0000256" key="2">
    <source>
        <dbReference type="ARBA" id="ARBA00022475"/>
    </source>
</evidence>
<feature type="domain" description="DUF3817" evidence="7">
    <location>
        <begin position="14"/>
        <end position="99"/>
    </location>
</feature>
<evidence type="ECO:0000313" key="8">
    <source>
        <dbReference type="EMBL" id="ANJ28286.1"/>
    </source>
</evidence>
<dbReference type="EMBL" id="CP013979">
    <property type="protein sequence ID" value="ANJ28286.1"/>
    <property type="molecule type" value="Genomic_DNA"/>
</dbReference>
<gene>
    <name evidence="8" type="ORF">ATC03_17825</name>
</gene>
<evidence type="ECO:0000256" key="4">
    <source>
        <dbReference type="ARBA" id="ARBA00022989"/>
    </source>
</evidence>
<accession>A0A191WJ55</accession>
<dbReference type="KEGG" id="agy:ATC03_17825"/>
<evidence type="ECO:0000256" key="3">
    <source>
        <dbReference type="ARBA" id="ARBA00022692"/>
    </source>
</evidence>
<feature type="transmembrane region" description="Helical" evidence="6">
    <location>
        <begin position="20"/>
        <end position="40"/>
    </location>
</feature>
<dbReference type="PANTHER" id="PTHR40077">
    <property type="entry name" value="MEMBRANE PROTEIN-RELATED"/>
    <property type="match status" value="1"/>
</dbReference>
<keyword evidence="3 6" id="KW-0812">Transmembrane</keyword>
<dbReference type="InterPro" id="IPR023845">
    <property type="entry name" value="DUF3817_TM"/>
</dbReference>
<evidence type="ECO:0000256" key="5">
    <source>
        <dbReference type="ARBA" id="ARBA00023136"/>
    </source>
</evidence>
<feature type="transmembrane region" description="Helical" evidence="6">
    <location>
        <begin position="134"/>
        <end position="154"/>
    </location>
</feature>
<protein>
    <recommendedName>
        <fullName evidence="7">DUF3817 domain-containing protein</fullName>
    </recommendedName>
</protein>
<reference evidence="9" key="2">
    <citation type="submission" date="2016-01" db="EMBL/GenBank/DDBJ databases">
        <title>Complete genome sequence of Agromyces aureus AR33T and comparison with related organisms.</title>
        <authorList>
            <person name="Corretto E."/>
            <person name="Antonielli L."/>
            <person name="Sessitsch A."/>
            <person name="Brader G."/>
        </authorList>
    </citation>
    <scope>NUCLEOTIDE SEQUENCE [LARGE SCALE GENOMIC DNA]</scope>
    <source>
        <strain evidence="9">AR33</strain>
    </source>
</reference>
<evidence type="ECO:0000256" key="6">
    <source>
        <dbReference type="SAM" id="Phobius"/>
    </source>
</evidence>
<proteinExistence type="predicted"/>
<dbReference type="AlphaFoldDB" id="A0A191WJ55"/>
<feature type="transmembrane region" description="Helical" evidence="6">
    <location>
        <begin position="46"/>
        <end position="67"/>
    </location>
</feature>
<reference evidence="8 9" key="1">
    <citation type="journal article" date="2016" name="Int. J. Syst. Evol. Microbiol.">
        <title>Agromyces aureus sp. nov., isolated from the rhizosphere of Salix caprea L. grown in a heavy-metal-contaminated soil.</title>
        <authorList>
            <person name="Corretto E."/>
            <person name="Antonielli L."/>
            <person name="Sessitsch A."/>
            <person name="Compant S."/>
            <person name="Gorfer M."/>
            <person name="Kuffner M."/>
            <person name="Brader G."/>
        </authorList>
    </citation>
    <scope>NUCLEOTIDE SEQUENCE [LARGE SCALE GENOMIC DNA]</scope>
    <source>
        <strain evidence="8 9">AR33</strain>
    </source>
</reference>
<keyword evidence="5 6" id="KW-0472">Membrane</keyword>
<dbReference type="NCBIfam" id="TIGR03954">
    <property type="entry name" value="integ_memb_HG"/>
    <property type="match status" value="1"/>
</dbReference>
<dbReference type="Pfam" id="PF12823">
    <property type="entry name" value="DUF3817"/>
    <property type="match status" value="1"/>
</dbReference>
<dbReference type="GO" id="GO:0005886">
    <property type="term" value="C:plasma membrane"/>
    <property type="evidence" value="ECO:0007669"/>
    <property type="project" value="UniProtKB-SubCell"/>
</dbReference>
<dbReference type="PANTHER" id="PTHR40077:SF1">
    <property type="entry name" value="MEMBRANE PROTEIN"/>
    <property type="match status" value="1"/>
</dbReference>
<evidence type="ECO:0000256" key="1">
    <source>
        <dbReference type="ARBA" id="ARBA00004651"/>
    </source>
</evidence>
<feature type="transmembrane region" description="Helical" evidence="6">
    <location>
        <begin position="79"/>
        <end position="99"/>
    </location>
</feature>
<sequence length="162" mass="17278">MEGPHPRSIVSPKRLYRTFAIAEAITWTLLIAGMVLKYGFGVDLAVTIGGGIHGFVFLAYAVIAVVVGVNQRWNLGRIAFALLTAIVPYATIPFELWLVRRGHLEGDWRREAGEHPADGSSPNRVLRLVLARPVISIAVGVVAVAAAFTVLLMIGPPGGGTA</sequence>
<keyword evidence="9" id="KW-1185">Reference proteome</keyword>
<comment type="subcellular location">
    <subcellularLocation>
        <location evidence="1">Cell membrane</location>
        <topology evidence="1">Multi-pass membrane protein</topology>
    </subcellularLocation>
</comment>
<keyword evidence="2" id="KW-1003">Cell membrane</keyword>
<evidence type="ECO:0000259" key="7">
    <source>
        <dbReference type="Pfam" id="PF12823"/>
    </source>
</evidence>
<organism evidence="8 9">
    <name type="scientific">Agromyces aureus</name>
    <dbReference type="NCBI Taxonomy" id="453304"/>
    <lineage>
        <taxon>Bacteria</taxon>
        <taxon>Bacillati</taxon>
        <taxon>Actinomycetota</taxon>
        <taxon>Actinomycetes</taxon>
        <taxon>Micrococcales</taxon>
        <taxon>Microbacteriaceae</taxon>
        <taxon>Agromyces</taxon>
    </lineage>
</organism>
<dbReference type="Proteomes" id="UP000078437">
    <property type="component" value="Chromosome"/>
</dbReference>
<name>A0A191WJ55_9MICO</name>
<dbReference type="OrthoDB" id="3396203at2"/>
<keyword evidence="4 6" id="KW-1133">Transmembrane helix</keyword>
<evidence type="ECO:0000313" key="9">
    <source>
        <dbReference type="Proteomes" id="UP000078437"/>
    </source>
</evidence>